<dbReference type="PANTHER" id="PTHR35526:SF3">
    <property type="entry name" value="ANTI-SIGMA-F FACTOR RSBW"/>
    <property type="match status" value="1"/>
</dbReference>
<sequence length="138" mass="15213">MPPDHHEPLPESWSYGLYIPHDPRAVRVARATIRCVLGTARLERLTDTAELLLSEVVTNAYRYSTADVYVAMDWVPHQLEVHVFDTGPLRGVAERHGDGLAESGRGLPLVAACADAWGVRTYGGDGKSVWFRMAGARD</sequence>
<dbReference type="PANTHER" id="PTHR35526">
    <property type="entry name" value="ANTI-SIGMA-F FACTOR RSBW-RELATED"/>
    <property type="match status" value="1"/>
</dbReference>
<dbReference type="RefSeq" id="WP_014144677.1">
    <property type="nucleotide sequence ID" value="NC_016111.1"/>
</dbReference>
<accession>F8K3K1</accession>
<protein>
    <recommendedName>
        <fullName evidence="2">Histidine kinase/HSP90-like ATPase domain-containing protein</fullName>
    </recommendedName>
</protein>
<accession>G8WST5</accession>
<dbReference type="OrthoDB" id="4243476at2"/>
<name>F8K3K1_STREN</name>
<evidence type="ECO:0000259" key="2">
    <source>
        <dbReference type="Pfam" id="PF13581"/>
    </source>
</evidence>
<evidence type="ECO:0000313" key="3">
    <source>
        <dbReference type="EMBL" id="AEW96320.1"/>
    </source>
</evidence>
<dbReference type="GO" id="GO:0004674">
    <property type="term" value="F:protein serine/threonine kinase activity"/>
    <property type="evidence" value="ECO:0007669"/>
    <property type="project" value="UniProtKB-KW"/>
</dbReference>
<organism evidence="3 4">
    <name type="scientific">Streptantibioticus cattleyicolor (strain ATCC 35852 / DSM 46488 / JCM 4925 / NBRC 14057 / NRRL 8057)</name>
    <name type="common">Streptomyces cattleya</name>
    <dbReference type="NCBI Taxonomy" id="1003195"/>
    <lineage>
        <taxon>Bacteria</taxon>
        <taxon>Bacillati</taxon>
        <taxon>Actinomycetota</taxon>
        <taxon>Actinomycetes</taxon>
        <taxon>Kitasatosporales</taxon>
        <taxon>Streptomycetaceae</taxon>
        <taxon>Streptantibioticus</taxon>
    </lineage>
</organism>
<dbReference type="eggNOG" id="COG2172">
    <property type="taxonomic scope" value="Bacteria"/>
</dbReference>
<evidence type="ECO:0000256" key="1">
    <source>
        <dbReference type="ARBA" id="ARBA00022527"/>
    </source>
</evidence>
<dbReference type="HOGENOM" id="CLU_090336_4_0_11"/>
<proteinExistence type="predicted"/>
<keyword evidence="1" id="KW-0808">Transferase</keyword>
<dbReference type="PATRIC" id="fig|1003195.11.peg.5409"/>
<dbReference type="KEGG" id="sct:SCAT_3963"/>
<dbReference type="Pfam" id="PF13581">
    <property type="entry name" value="HATPase_c_2"/>
    <property type="match status" value="1"/>
</dbReference>
<dbReference type="KEGG" id="scy:SCATT_39490"/>
<feature type="domain" description="Histidine kinase/HSP90-like ATPase" evidence="2">
    <location>
        <begin position="19"/>
        <end position="132"/>
    </location>
</feature>
<dbReference type="Proteomes" id="UP000007842">
    <property type="component" value="Chromosome"/>
</dbReference>
<dbReference type="STRING" id="1003195.SCATT_39490"/>
<dbReference type="SUPFAM" id="SSF55874">
    <property type="entry name" value="ATPase domain of HSP90 chaperone/DNA topoisomerase II/histidine kinase"/>
    <property type="match status" value="1"/>
</dbReference>
<keyword evidence="4" id="KW-1185">Reference proteome</keyword>
<dbReference type="CDD" id="cd16936">
    <property type="entry name" value="HATPase_RsbW-like"/>
    <property type="match status" value="1"/>
</dbReference>
<dbReference type="InterPro" id="IPR003594">
    <property type="entry name" value="HATPase_dom"/>
</dbReference>
<dbReference type="EMBL" id="CP003219">
    <property type="protein sequence ID" value="AEW96320.1"/>
    <property type="molecule type" value="Genomic_DNA"/>
</dbReference>
<dbReference type="InterPro" id="IPR050267">
    <property type="entry name" value="Anti-sigma-factor_SerPK"/>
</dbReference>
<keyword evidence="1" id="KW-0418">Kinase</keyword>
<dbReference type="Gene3D" id="3.30.565.10">
    <property type="entry name" value="Histidine kinase-like ATPase, C-terminal domain"/>
    <property type="match status" value="1"/>
</dbReference>
<dbReference type="InterPro" id="IPR036890">
    <property type="entry name" value="HATPase_C_sf"/>
</dbReference>
<dbReference type="AlphaFoldDB" id="F8K3K1"/>
<reference evidence="4" key="1">
    <citation type="submission" date="2011-12" db="EMBL/GenBank/DDBJ databases">
        <title>Complete genome sequence of Streptomyces cattleya strain DSM 46488.</title>
        <authorList>
            <person name="Ou H.-Y."/>
            <person name="Li P."/>
            <person name="Zhao C."/>
            <person name="O'Hagan D."/>
            <person name="Deng Z."/>
        </authorList>
    </citation>
    <scope>NUCLEOTIDE SEQUENCE [LARGE SCALE GENOMIC DNA]</scope>
    <source>
        <strain evidence="4">ATCC 35852 / DSM 46488 / JCM 4925 / NBRC 14057 / NRRL 8057</strain>
    </source>
</reference>
<gene>
    <name evidence="3" type="ordered locus">SCATT_39490</name>
</gene>
<evidence type="ECO:0000313" key="4">
    <source>
        <dbReference type="Proteomes" id="UP000007842"/>
    </source>
</evidence>
<keyword evidence="1" id="KW-0723">Serine/threonine-protein kinase</keyword>